<comment type="similarity">
    <text evidence="1">Belongs to the AFG1 ATPase family.</text>
</comment>
<dbReference type="Proteomes" id="UP000515908">
    <property type="component" value="Chromosome 26"/>
</dbReference>
<dbReference type="Pfam" id="PF03969">
    <property type="entry name" value="AFG1_ATPase"/>
    <property type="match status" value="1"/>
</dbReference>
<dbReference type="InterPro" id="IPR005654">
    <property type="entry name" value="ATPase_AFG1-like"/>
</dbReference>
<dbReference type="InterPro" id="IPR027417">
    <property type="entry name" value="P-loop_NTPase"/>
</dbReference>
<evidence type="ECO:0000256" key="3">
    <source>
        <dbReference type="ARBA" id="ARBA00022840"/>
    </source>
</evidence>
<dbReference type="VEuPathDB" id="TriTrypDB:ADEAN_000994700"/>
<dbReference type="EMBL" id="LR877170">
    <property type="protein sequence ID" value="CAD2222403.1"/>
    <property type="molecule type" value="Genomic_DNA"/>
</dbReference>
<evidence type="ECO:0000256" key="2">
    <source>
        <dbReference type="ARBA" id="ARBA00022741"/>
    </source>
</evidence>
<reference evidence="4 5" key="1">
    <citation type="submission" date="2020-08" db="EMBL/GenBank/DDBJ databases">
        <authorList>
            <person name="Newling K."/>
            <person name="Davey J."/>
            <person name="Forrester S."/>
        </authorList>
    </citation>
    <scope>NUCLEOTIDE SEQUENCE [LARGE SCALE GENOMIC DNA]</scope>
    <source>
        <strain evidence="5">Crithidia deanei Carvalho (ATCC PRA-265)</strain>
    </source>
</reference>
<accession>A0A7G2CVF4</accession>
<dbReference type="Gene3D" id="3.40.50.300">
    <property type="entry name" value="P-loop containing nucleotide triphosphate hydrolases"/>
    <property type="match status" value="1"/>
</dbReference>
<keyword evidence="2" id="KW-0547">Nucleotide-binding</keyword>
<dbReference type="GO" id="GO:0005524">
    <property type="term" value="F:ATP binding"/>
    <property type="evidence" value="ECO:0007669"/>
    <property type="project" value="UniProtKB-KW"/>
</dbReference>
<gene>
    <name evidence="4" type="ORF">ADEAN_000994700</name>
</gene>
<organism evidence="4 5">
    <name type="scientific">Angomonas deanei</name>
    <dbReference type="NCBI Taxonomy" id="59799"/>
    <lineage>
        <taxon>Eukaryota</taxon>
        <taxon>Discoba</taxon>
        <taxon>Euglenozoa</taxon>
        <taxon>Kinetoplastea</taxon>
        <taxon>Metakinetoplastina</taxon>
        <taxon>Trypanosomatida</taxon>
        <taxon>Trypanosomatidae</taxon>
        <taxon>Strigomonadinae</taxon>
        <taxon>Angomonas</taxon>
    </lineage>
</organism>
<dbReference type="NCBIfam" id="NF040713">
    <property type="entry name" value="ZapE"/>
    <property type="match status" value="1"/>
</dbReference>
<keyword evidence="5" id="KW-1185">Reference proteome</keyword>
<evidence type="ECO:0000256" key="1">
    <source>
        <dbReference type="ARBA" id="ARBA00010322"/>
    </source>
</evidence>
<name>A0A7G2CVF4_9TRYP</name>
<dbReference type="PANTHER" id="PTHR12169:SF6">
    <property type="entry name" value="AFG1-LIKE ATPASE"/>
    <property type="match status" value="1"/>
</dbReference>
<dbReference type="PANTHER" id="PTHR12169">
    <property type="entry name" value="ATPASE N2B"/>
    <property type="match status" value="1"/>
</dbReference>
<dbReference type="GO" id="GO:0016887">
    <property type="term" value="F:ATP hydrolysis activity"/>
    <property type="evidence" value="ECO:0007669"/>
    <property type="project" value="InterPro"/>
</dbReference>
<evidence type="ECO:0000313" key="5">
    <source>
        <dbReference type="Proteomes" id="UP000515908"/>
    </source>
</evidence>
<dbReference type="SUPFAM" id="SSF52540">
    <property type="entry name" value="P-loop containing nucleoside triphosphate hydrolases"/>
    <property type="match status" value="1"/>
</dbReference>
<dbReference type="GO" id="GO:0005739">
    <property type="term" value="C:mitochondrion"/>
    <property type="evidence" value="ECO:0007669"/>
    <property type="project" value="TreeGrafter"/>
</dbReference>
<sequence length="506" mass="58326">MKKENASTLAIPKKRKKFLVSLPVLKKKMFRRCCFFLKRPSDAYRAGVAAGTIISDDNQVRSLPVFDRLYDDLVKYVNEGKRKPHPKREIELRPPSRQGIIPSFFARRDQEKKINRAIHGVGGEEDAAVYHPLSSVKGLYVWGGVGCGKTMMMDLLYDNAPPEIKKTRIHFHQFMLDVQKTSHAIRFKTKDEMQDINNRKNIVSYNTSDDRRRTPEAEIDLFDELAQRLISNVELLCFDEVAVADVAHAMILKRLFNAFYKIGLVVIFTSNRAPDQLYLNGLNRGGFLPFIELVKKQCEVYHVVSETDHRLAGHQADTYLCPNNHENEERLRKLFLDFCKGMPAQPKTFRVFGRDVIVPRSQGGVCFFEFYEICGEALSTADYEIIAKSYNTVFINGVPQFDYEGSDVKNRFLVLIDTLYEFRCKVVICAAVEPALLQQTKSTAAIDGPKRWDQLTEFERETGKKVLDDHDASFQMERCISRLYEMRTKEYLESPHREEEVNLSTE</sequence>
<dbReference type="AlphaFoldDB" id="A0A7G2CVF4"/>
<protein>
    <submittedName>
        <fullName evidence="4">AFG1-like ATPase, putative</fullName>
    </submittedName>
</protein>
<evidence type="ECO:0000313" key="4">
    <source>
        <dbReference type="EMBL" id="CAD2222403.1"/>
    </source>
</evidence>
<keyword evidence="3" id="KW-0067">ATP-binding</keyword>
<proteinExistence type="inferred from homology"/>